<keyword evidence="2" id="KW-1133">Transmembrane helix</keyword>
<proteinExistence type="predicted"/>
<keyword evidence="4" id="KW-1185">Reference proteome</keyword>
<name>A0A8J6PLN1_9FLAO</name>
<comment type="caution">
    <text evidence="3">The sequence shown here is derived from an EMBL/GenBank/DDBJ whole genome shotgun (WGS) entry which is preliminary data.</text>
</comment>
<gene>
    <name evidence="3" type="ORF">H9Y05_11200</name>
</gene>
<feature type="region of interest" description="Disordered" evidence="1">
    <location>
        <begin position="120"/>
        <end position="169"/>
    </location>
</feature>
<dbReference type="RefSeq" id="WP_163491155.1">
    <property type="nucleotide sequence ID" value="NZ_JACVEL010000007.1"/>
</dbReference>
<accession>A0A8J6PLN1</accession>
<evidence type="ECO:0000256" key="2">
    <source>
        <dbReference type="SAM" id="Phobius"/>
    </source>
</evidence>
<evidence type="ECO:0000313" key="4">
    <source>
        <dbReference type="Proteomes" id="UP000652681"/>
    </source>
</evidence>
<sequence>MVKDIFDTILEKEFHQLTASELAEMEEFCKTEEAFNAMKQVLIHSKSVAGGPKLSPRDATKEKLDNLFDQTHVKTRRFIPSYLIPVIQVAAVVTIGFAVWFFFLNNHDTVPATQQLAENTAPKSDTITPEKSVTDTQPQPLNASETQLTTREKEQQADNTSGRQQETPAVPPIVAAPNANTIRTFSMKSINPSEQEVITETVKEESVNADQLMQPAQSTYKKVSAPATSAKDISVDASKRPFKNQAATSVNVASQGNVMNYLTARY</sequence>
<keyword evidence="2" id="KW-0472">Membrane</keyword>
<dbReference type="AlphaFoldDB" id="A0A8J6PLN1"/>
<dbReference type="EMBL" id="JACVEL010000007">
    <property type="protein sequence ID" value="MBC9813035.1"/>
    <property type="molecule type" value="Genomic_DNA"/>
</dbReference>
<dbReference type="Proteomes" id="UP000652681">
    <property type="component" value="Unassembled WGS sequence"/>
</dbReference>
<feature type="compositionally biased region" description="Polar residues" evidence="1">
    <location>
        <begin position="120"/>
        <end position="149"/>
    </location>
</feature>
<evidence type="ECO:0000313" key="3">
    <source>
        <dbReference type="EMBL" id="MBC9813035.1"/>
    </source>
</evidence>
<evidence type="ECO:0000256" key="1">
    <source>
        <dbReference type="SAM" id="MobiDB-lite"/>
    </source>
</evidence>
<feature type="compositionally biased region" description="Polar residues" evidence="1">
    <location>
        <begin position="157"/>
        <end position="166"/>
    </location>
</feature>
<keyword evidence="2" id="KW-0812">Transmembrane</keyword>
<reference evidence="3" key="1">
    <citation type="submission" date="2020-09" db="EMBL/GenBank/DDBJ databases">
        <title>Taishania pollutisoli gen. nov., sp. nov., Isolated from Tetrabromobisphenol A-Contaminated Soil.</title>
        <authorList>
            <person name="Chen Q."/>
        </authorList>
    </citation>
    <scope>NUCLEOTIDE SEQUENCE</scope>
    <source>
        <strain evidence="3">CZZ-1</strain>
    </source>
</reference>
<organism evidence="3 4">
    <name type="scientific">Taishania pollutisoli</name>
    <dbReference type="NCBI Taxonomy" id="2766479"/>
    <lineage>
        <taxon>Bacteria</taxon>
        <taxon>Pseudomonadati</taxon>
        <taxon>Bacteroidota</taxon>
        <taxon>Flavobacteriia</taxon>
        <taxon>Flavobacteriales</taxon>
        <taxon>Crocinitomicaceae</taxon>
        <taxon>Taishania</taxon>
    </lineage>
</organism>
<feature type="transmembrane region" description="Helical" evidence="2">
    <location>
        <begin position="82"/>
        <end position="103"/>
    </location>
</feature>
<protein>
    <submittedName>
        <fullName evidence="3">Uncharacterized protein</fullName>
    </submittedName>
</protein>